<dbReference type="SUPFAM" id="SSF46689">
    <property type="entry name" value="Homeodomain-like"/>
    <property type="match status" value="1"/>
</dbReference>
<dbReference type="Pfam" id="PF00249">
    <property type="entry name" value="Myb_DNA-binding"/>
    <property type="match status" value="1"/>
</dbReference>
<organism evidence="9 10">
    <name type="scientific">Syncephalis pseudoplumigaleata</name>
    <dbReference type="NCBI Taxonomy" id="1712513"/>
    <lineage>
        <taxon>Eukaryota</taxon>
        <taxon>Fungi</taxon>
        <taxon>Fungi incertae sedis</taxon>
        <taxon>Zoopagomycota</taxon>
        <taxon>Zoopagomycotina</taxon>
        <taxon>Zoopagomycetes</taxon>
        <taxon>Zoopagales</taxon>
        <taxon>Piptocephalidaceae</taxon>
        <taxon>Syncephalis</taxon>
    </lineage>
</organism>
<dbReference type="GO" id="GO:0005634">
    <property type="term" value="C:nucleus"/>
    <property type="evidence" value="ECO:0007669"/>
    <property type="project" value="UniProtKB-ARBA"/>
</dbReference>
<evidence type="ECO:0000259" key="8">
    <source>
        <dbReference type="PROSITE" id="PS51293"/>
    </source>
</evidence>
<feature type="region of interest" description="Disordered" evidence="6">
    <location>
        <begin position="1"/>
        <end position="29"/>
    </location>
</feature>
<reference evidence="10" key="1">
    <citation type="journal article" date="2018" name="Nat. Microbiol.">
        <title>Leveraging single-cell genomics to expand the fungal tree of life.</title>
        <authorList>
            <person name="Ahrendt S.R."/>
            <person name="Quandt C.A."/>
            <person name="Ciobanu D."/>
            <person name="Clum A."/>
            <person name="Salamov A."/>
            <person name="Andreopoulos B."/>
            <person name="Cheng J.F."/>
            <person name="Woyke T."/>
            <person name="Pelin A."/>
            <person name="Henrissat B."/>
            <person name="Reynolds N.K."/>
            <person name="Benny G.L."/>
            <person name="Smith M.E."/>
            <person name="James T.Y."/>
            <person name="Grigoriev I.V."/>
        </authorList>
    </citation>
    <scope>NUCLEOTIDE SEQUENCE [LARGE SCALE GENOMIC DNA]</scope>
    <source>
        <strain evidence="10">Benny S71-1</strain>
    </source>
</reference>
<dbReference type="InterPro" id="IPR001005">
    <property type="entry name" value="SANT/Myb"/>
</dbReference>
<evidence type="ECO:0000256" key="6">
    <source>
        <dbReference type="SAM" id="MobiDB-lite"/>
    </source>
</evidence>
<keyword evidence="10" id="KW-1185">Reference proteome</keyword>
<gene>
    <name evidence="9" type="ORF">SYNPS1DRAFT_22422</name>
</gene>
<feature type="region of interest" description="Disordered" evidence="6">
    <location>
        <begin position="189"/>
        <end position="241"/>
    </location>
</feature>
<dbReference type="FunFam" id="1.10.10.60:FF:000014">
    <property type="entry name" value="SWI/SNF complex subunit SMARCC2 isoform C"/>
    <property type="match status" value="1"/>
</dbReference>
<evidence type="ECO:0000256" key="5">
    <source>
        <dbReference type="SAM" id="Coils"/>
    </source>
</evidence>
<dbReference type="OrthoDB" id="118550at2759"/>
<dbReference type="Proteomes" id="UP000278143">
    <property type="component" value="Unassembled WGS sequence"/>
</dbReference>
<feature type="compositionally biased region" description="Polar residues" evidence="6">
    <location>
        <begin position="11"/>
        <end position="26"/>
    </location>
</feature>
<dbReference type="PROSITE" id="PS50090">
    <property type="entry name" value="MYB_LIKE"/>
    <property type="match status" value="1"/>
</dbReference>
<keyword evidence="5" id="KW-0175">Coiled coil</keyword>
<dbReference type="InterPro" id="IPR032451">
    <property type="entry name" value="SMARCC_C"/>
</dbReference>
<protein>
    <submittedName>
        <fullName evidence="9">Uncharacterized protein</fullName>
    </submittedName>
</protein>
<sequence>MDLRKNIYDAQASSADNARPTTNGAETKQPAKYHCSTCGVECTSLRYHHMKNKLFDVCPNCYRDGRFPSNMFSGDFIRIADRQETPSNTWSDEETLRLLEALDMFEDDWNRISDHVRTKTREQCILHFLQLPIEEPFLGAREAELGPLQYAYQPFSQADNPVMSVVAFLASVVNPGVAAAAAQSALKELSKKKKEKEEEGEKRTEAASAKDADGDTEMDKEAEAEVEAEKEEKEDRPVDQSTVAKAANVALGAAAAKAKVLSDYEEREVQKLVYAVVEAQMKKLELKMNQLEELEQLLEQERQELDRERQQVLSERMLLRQAALTLASSDKQPRKIVPRT</sequence>
<dbReference type="Gene3D" id="1.10.10.60">
    <property type="entry name" value="Homeodomain-like"/>
    <property type="match status" value="1"/>
</dbReference>
<accession>A0A4P9Z163</accession>
<keyword evidence="3" id="KW-0804">Transcription</keyword>
<evidence type="ECO:0000256" key="2">
    <source>
        <dbReference type="ARBA" id="ARBA00023125"/>
    </source>
</evidence>
<dbReference type="AlphaFoldDB" id="A0A4P9Z163"/>
<proteinExistence type="predicted"/>
<keyword evidence="4" id="KW-0539">Nucleus</keyword>
<keyword evidence="2" id="KW-0238">DNA-binding</keyword>
<name>A0A4P9Z163_9FUNG</name>
<feature type="domain" description="Myb-like" evidence="7">
    <location>
        <begin position="82"/>
        <end position="132"/>
    </location>
</feature>
<dbReference type="EMBL" id="KZ989664">
    <property type="protein sequence ID" value="RKP25662.1"/>
    <property type="molecule type" value="Genomic_DNA"/>
</dbReference>
<evidence type="ECO:0000313" key="10">
    <source>
        <dbReference type="Proteomes" id="UP000278143"/>
    </source>
</evidence>
<dbReference type="CDD" id="cd00167">
    <property type="entry name" value="SANT"/>
    <property type="match status" value="1"/>
</dbReference>
<keyword evidence="1" id="KW-0805">Transcription regulation</keyword>
<dbReference type="CDD" id="cd02336">
    <property type="entry name" value="ZZ_RSC8"/>
    <property type="match status" value="1"/>
</dbReference>
<feature type="domain" description="SANT" evidence="8">
    <location>
        <begin position="85"/>
        <end position="136"/>
    </location>
</feature>
<evidence type="ECO:0000256" key="4">
    <source>
        <dbReference type="ARBA" id="ARBA00023242"/>
    </source>
</evidence>
<evidence type="ECO:0000256" key="1">
    <source>
        <dbReference type="ARBA" id="ARBA00023015"/>
    </source>
</evidence>
<evidence type="ECO:0000259" key="7">
    <source>
        <dbReference type="PROSITE" id="PS50090"/>
    </source>
</evidence>
<dbReference type="SMART" id="SM00717">
    <property type="entry name" value="SANT"/>
    <property type="match status" value="1"/>
</dbReference>
<evidence type="ECO:0000256" key="3">
    <source>
        <dbReference type="ARBA" id="ARBA00023163"/>
    </source>
</evidence>
<dbReference type="PANTHER" id="PTHR12802">
    <property type="entry name" value="SWI/SNF COMPLEX-RELATED"/>
    <property type="match status" value="1"/>
</dbReference>
<dbReference type="GO" id="GO:0003677">
    <property type="term" value="F:DNA binding"/>
    <property type="evidence" value="ECO:0007669"/>
    <property type="project" value="UniProtKB-KW"/>
</dbReference>
<dbReference type="PANTHER" id="PTHR12802:SF41">
    <property type="entry name" value="BRAHMA ASSOCIATED PROTEIN 155 KDA"/>
    <property type="match status" value="1"/>
</dbReference>
<evidence type="ECO:0000313" key="9">
    <source>
        <dbReference type="EMBL" id="RKP25662.1"/>
    </source>
</evidence>
<dbReference type="InterPro" id="IPR009057">
    <property type="entry name" value="Homeodomain-like_sf"/>
</dbReference>
<feature type="compositionally biased region" description="Basic and acidic residues" evidence="6">
    <location>
        <begin position="195"/>
        <end position="223"/>
    </location>
</feature>
<dbReference type="PROSITE" id="PS51293">
    <property type="entry name" value="SANT"/>
    <property type="match status" value="1"/>
</dbReference>
<dbReference type="InterPro" id="IPR041984">
    <property type="entry name" value="Rsc8/Ssr1/Ssr2_ZZ"/>
</dbReference>
<feature type="coiled-coil region" evidence="5">
    <location>
        <begin position="274"/>
        <end position="322"/>
    </location>
</feature>
<dbReference type="InterPro" id="IPR017884">
    <property type="entry name" value="SANT_dom"/>
</dbReference>
<dbReference type="Pfam" id="PF16495">
    <property type="entry name" value="SWIRM-assoc_1"/>
    <property type="match status" value="1"/>
</dbReference>